<organism evidence="1 2">
    <name type="scientific">Riemerella anatipestifer</name>
    <name type="common">Moraxella anatipestifer</name>
    <dbReference type="NCBI Taxonomy" id="34085"/>
    <lineage>
        <taxon>Bacteria</taxon>
        <taxon>Pseudomonadati</taxon>
        <taxon>Bacteroidota</taxon>
        <taxon>Flavobacteriia</taxon>
        <taxon>Flavobacteriales</taxon>
        <taxon>Weeksellaceae</taxon>
        <taxon>Riemerella</taxon>
    </lineage>
</organism>
<sequence>MKKIQNLILFFIFTLIKSQSLNGFIKDSINIENRVFNLKLKNIETEKEYFYDTEIDGKYEFQNIKNGNYILSIIYNNNYSNNQFKVNVNGITTQNFYLTKYCRFSENKDGICPICKSKQNVLPIFYGLTTRKFMKKNKSKYHFRGCEISSCDPKWYCKNDKLEF</sequence>
<name>A0AAP6HE22_RIEAN</name>
<gene>
    <name evidence="1" type="ORF">PG303_06205</name>
</gene>
<dbReference type="RefSeq" id="WP_154468489.1">
    <property type="nucleotide sequence ID" value="NZ_CP110126.1"/>
</dbReference>
<proteinExistence type="predicted"/>
<protein>
    <submittedName>
        <fullName evidence="1">Uncharacterized protein</fullName>
    </submittedName>
</protein>
<dbReference type="Gene3D" id="2.60.40.1120">
    <property type="entry name" value="Carboxypeptidase-like, regulatory domain"/>
    <property type="match status" value="1"/>
</dbReference>
<dbReference type="Proteomes" id="UP001284033">
    <property type="component" value="Unassembled WGS sequence"/>
</dbReference>
<comment type="caution">
    <text evidence="1">The sequence shown here is derived from an EMBL/GenBank/DDBJ whole genome shotgun (WGS) entry which is preliminary data.</text>
</comment>
<evidence type="ECO:0000313" key="1">
    <source>
        <dbReference type="EMBL" id="MDY3512807.1"/>
    </source>
</evidence>
<evidence type="ECO:0000313" key="2">
    <source>
        <dbReference type="Proteomes" id="UP001284033"/>
    </source>
</evidence>
<reference evidence="1" key="1">
    <citation type="submission" date="2023-01" db="EMBL/GenBank/DDBJ databases">
        <title>Genome-based studies on antimicrobial resistance profiles of Riemerella anatipestifer in China, 1994 to 2021.</title>
        <authorList>
            <person name="Yang Z."/>
            <person name="Zhu D."/>
        </authorList>
    </citation>
    <scope>NUCLEOTIDE SEQUENCE</scope>
    <source>
        <strain evidence="1">RCAD1218</strain>
    </source>
</reference>
<dbReference type="EMBL" id="JAQZHK010000004">
    <property type="protein sequence ID" value="MDY3512807.1"/>
    <property type="molecule type" value="Genomic_DNA"/>
</dbReference>
<dbReference type="SUPFAM" id="SSF49478">
    <property type="entry name" value="Cna protein B-type domain"/>
    <property type="match status" value="1"/>
</dbReference>
<accession>A0AAP6HE22</accession>
<dbReference type="AlphaFoldDB" id="A0AAP6HE22"/>